<evidence type="ECO:0000256" key="1">
    <source>
        <dbReference type="ARBA" id="ARBA00004651"/>
    </source>
</evidence>
<dbReference type="AlphaFoldDB" id="A0A182JFC9"/>
<proteinExistence type="predicted"/>
<evidence type="ECO:0000256" key="2">
    <source>
        <dbReference type="ARBA" id="ARBA00022475"/>
    </source>
</evidence>
<evidence type="ECO:0000256" key="3">
    <source>
        <dbReference type="ARBA" id="ARBA00022606"/>
    </source>
</evidence>
<dbReference type="GO" id="GO:0007165">
    <property type="term" value="P:signal transduction"/>
    <property type="evidence" value="ECO:0007669"/>
    <property type="project" value="UniProtKB-KW"/>
</dbReference>
<name>A0A182JFC9_ANOAO</name>
<evidence type="ECO:0000256" key="6">
    <source>
        <dbReference type="ARBA" id="ARBA00022989"/>
    </source>
</evidence>
<evidence type="ECO:0000256" key="5">
    <source>
        <dbReference type="ARBA" id="ARBA00022725"/>
    </source>
</evidence>
<dbReference type="PANTHER" id="PTHR21137:SF35">
    <property type="entry name" value="ODORANT RECEPTOR 19A-RELATED"/>
    <property type="match status" value="1"/>
</dbReference>
<sequence>MNVVLEPLTDPLEVIPLPLKLYSVVGVSRQHRERRRLYAVLSYVVVCFFIPKLCLGYDNIPQGFRGTAECLFALNTCIPLVFLPFKLDKFEELIQGLQRCIKAVSESVEFTHIVVKLNTAIHKFTKFYFLFTIWIVIAMTTSTVCGVIYIYLSHTPGETMYIPLIMEYRFYALDCHRNIHHFFLHSLLLTPTLYILVVAFTAKAGAFFGSIRFCSTIFQILNLKIEKMRIISSADRYLEELKHVIELHQLTINCTELLQEILMYILLAQFTGCVIIWCFFLYYVMVSAEQISSSMYASNWYEQPVGIQKLIIPVIQKAQRKVGITAAKFYYVDVSRYGKDAQMNKITRLYLTALLVPANFYSYSPILSTLWKYYSGPINGTDTQFILHMEENFYGLAIRTSLSHYLIFGAIMVPTSFLCAIVGTAKLVSILSLIRYCTIYFQLVTLKLRDTAGKQYFSHDVRSIVRMHEGALNCAELLKILTAPILLLQLILCVLVWSSMLLYFTVSSSLVAQAVYDNGWETQSSAVQKELQLVLLRAQKPVGITAGKFCYMNMEQFGEIVKTTYSFFVIVRDHL</sequence>
<evidence type="ECO:0000313" key="10">
    <source>
        <dbReference type="EnsemblMetazoa" id="AATE017036-PA.1"/>
    </source>
</evidence>
<dbReference type="STRING" id="41427.A0A182JFC9"/>
<keyword evidence="4" id="KW-0812">Transmembrane</keyword>
<dbReference type="InterPro" id="IPR004117">
    <property type="entry name" value="7tm6_olfct_rcpt"/>
</dbReference>
<keyword evidence="5" id="KW-0552">Olfaction</keyword>
<dbReference type="PANTHER" id="PTHR21137">
    <property type="entry name" value="ODORANT RECEPTOR"/>
    <property type="match status" value="1"/>
</dbReference>
<dbReference type="GO" id="GO:0004984">
    <property type="term" value="F:olfactory receptor activity"/>
    <property type="evidence" value="ECO:0007669"/>
    <property type="project" value="InterPro"/>
</dbReference>
<dbReference type="GO" id="GO:0005886">
    <property type="term" value="C:plasma membrane"/>
    <property type="evidence" value="ECO:0007669"/>
    <property type="project" value="UniProtKB-SubCell"/>
</dbReference>
<keyword evidence="6" id="KW-1133">Transmembrane helix</keyword>
<keyword evidence="2" id="KW-1003">Cell membrane</keyword>
<reference evidence="10" key="1">
    <citation type="submission" date="2022-08" db="UniProtKB">
        <authorList>
            <consortium name="EnsemblMetazoa"/>
        </authorList>
    </citation>
    <scope>IDENTIFICATION</scope>
    <source>
        <strain evidence="10">EBRO</strain>
    </source>
</reference>
<dbReference type="GO" id="GO:0005549">
    <property type="term" value="F:odorant binding"/>
    <property type="evidence" value="ECO:0007669"/>
    <property type="project" value="InterPro"/>
</dbReference>
<dbReference type="EnsemblMetazoa" id="AATE017036-RA">
    <property type="protein sequence ID" value="AATE017036-PA.1"/>
    <property type="gene ID" value="AATE017036"/>
</dbReference>
<evidence type="ECO:0000256" key="8">
    <source>
        <dbReference type="ARBA" id="ARBA00023170"/>
    </source>
</evidence>
<evidence type="ECO:0000256" key="4">
    <source>
        <dbReference type="ARBA" id="ARBA00022692"/>
    </source>
</evidence>
<comment type="subcellular location">
    <subcellularLocation>
        <location evidence="1">Cell membrane</location>
        <topology evidence="1">Multi-pass membrane protein</topology>
    </subcellularLocation>
</comment>
<dbReference type="Pfam" id="PF02949">
    <property type="entry name" value="7tm_6"/>
    <property type="match status" value="2"/>
</dbReference>
<organism evidence="10">
    <name type="scientific">Anopheles atroparvus</name>
    <name type="common">European mosquito</name>
    <dbReference type="NCBI Taxonomy" id="41427"/>
    <lineage>
        <taxon>Eukaryota</taxon>
        <taxon>Metazoa</taxon>
        <taxon>Ecdysozoa</taxon>
        <taxon>Arthropoda</taxon>
        <taxon>Hexapoda</taxon>
        <taxon>Insecta</taxon>
        <taxon>Pterygota</taxon>
        <taxon>Neoptera</taxon>
        <taxon>Endopterygota</taxon>
        <taxon>Diptera</taxon>
        <taxon>Nematocera</taxon>
        <taxon>Culicoidea</taxon>
        <taxon>Culicidae</taxon>
        <taxon>Anophelinae</taxon>
        <taxon>Anopheles</taxon>
    </lineage>
</organism>
<keyword evidence="3" id="KW-0716">Sensory transduction</keyword>
<keyword evidence="7" id="KW-0472">Membrane</keyword>
<dbReference type="VEuPathDB" id="VectorBase:AATE017036"/>
<evidence type="ECO:0000256" key="9">
    <source>
        <dbReference type="ARBA" id="ARBA00023224"/>
    </source>
</evidence>
<accession>A0A182JFC9</accession>
<protein>
    <submittedName>
        <fullName evidence="10">Uncharacterized protein</fullName>
    </submittedName>
</protein>
<evidence type="ECO:0000256" key="7">
    <source>
        <dbReference type="ARBA" id="ARBA00023136"/>
    </source>
</evidence>
<keyword evidence="9" id="KW-0807">Transducer</keyword>
<keyword evidence="8" id="KW-0675">Receptor</keyword>